<comment type="caution">
    <text evidence="2">The sequence shown here is derived from an EMBL/GenBank/DDBJ whole genome shotgun (WGS) entry which is preliminary data.</text>
</comment>
<evidence type="ECO:0000259" key="1">
    <source>
        <dbReference type="Pfam" id="PF07238"/>
    </source>
</evidence>
<dbReference type="GO" id="GO:0035438">
    <property type="term" value="F:cyclic-di-GMP binding"/>
    <property type="evidence" value="ECO:0007669"/>
    <property type="project" value="InterPro"/>
</dbReference>
<protein>
    <submittedName>
        <fullName evidence="2">PilZ domain-containing protein</fullName>
    </submittedName>
</protein>
<dbReference type="Gene3D" id="2.40.10.220">
    <property type="entry name" value="predicted glycosyltransferase like domains"/>
    <property type="match status" value="1"/>
</dbReference>
<sequence>MGARARSETVALPGKGTPLFLVTAEEASVTSRLESVDGDTFNVMRPAGLTEQLEEGAELDIFWTTPNSRVVVTCRLLDSGEDPSHWRFAPTGPARSDNRRQFPRGGAGAAVRLMAAGDGGPAAGALLDISEGGLRCWIDPSLSFAQGDRVRATLWLGTGEVELDSVVHAVRETRPGDLGRHLILTFAPDDKAANLIRQYVKAWEIGERRRELRERPSTA</sequence>
<feature type="domain" description="PilZ" evidence="1">
    <location>
        <begin position="98"/>
        <end position="200"/>
    </location>
</feature>
<dbReference type="RefSeq" id="WP_133877251.1">
    <property type="nucleotide sequence ID" value="NZ_BOMD01000047.1"/>
</dbReference>
<reference evidence="2 3" key="1">
    <citation type="submission" date="2019-03" db="EMBL/GenBank/DDBJ databases">
        <title>Sequencing the genomes of 1000 actinobacteria strains.</title>
        <authorList>
            <person name="Klenk H.-P."/>
        </authorList>
    </citation>
    <scope>NUCLEOTIDE SEQUENCE [LARGE SCALE GENOMIC DNA]</scope>
    <source>
        <strain evidence="2 3">DSM 43805</strain>
    </source>
</reference>
<dbReference type="InterPro" id="IPR009875">
    <property type="entry name" value="PilZ_domain"/>
</dbReference>
<dbReference type="Pfam" id="PF07238">
    <property type="entry name" value="PilZ"/>
    <property type="match status" value="1"/>
</dbReference>
<dbReference type="EMBL" id="SNWR01000002">
    <property type="protein sequence ID" value="TDO31088.1"/>
    <property type="molecule type" value="Genomic_DNA"/>
</dbReference>
<dbReference type="OrthoDB" id="3284647at2"/>
<organism evidence="2 3">
    <name type="scientific">Paractinoplanes brasiliensis</name>
    <dbReference type="NCBI Taxonomy" id="52695"/>
    <lineage>
        <taxon>Bacteria</taxon>
        <taxon>Bacillati</taxon>
        <taxon>Actinomycetota</taxon>
        <taxon>Actinomycetes</taxon>
        <taxon>Micromonosporales</taxon>
        <taxon>Micromonosporaceae</taxon>
        <taxon>Paractinoplanes</taxon>
    </lineage>
</organism>
<name>A0A4V3C5T0_9ACTN</name>
<keyword evidence="3" id="KW-1185">Reference proteome</keyword>
<dbReference type="SUPFAM" id="SSF141371">
    <property type="entry name" value="PilZ domain-like"/>
    <property type="match status" value="1"/>
</dbReference>
<evidence type="ECO:0000313" key="2">
    <source>
        <dbReference type="EMBL" id="TDO31088.1"/>
    </source>
</evidence>
<dbReference type="Proteomes" id="UP000294901">
    <property type="component" value="Unassembled WGS sequence"/>
</dbReference>
<dbReference type="AlphaFoldDB" id="A0A4V3C5T0"/>
<gene>
    <name evidence="2" type="ORF">C8E87_6498</name>
</gene>
<proteinExistence type="predicted"/>
<evidence type="ECO:0000313" key="3">
    <source>
        <dbReference type="Proteomes" id="UP000294901"/>
    </source>
</evidence>
<accession>A0A4V3C5T0</accession>